<evidence type="ECO:0000259" key="2">
    <source>
        <dbReference type="PROSITE" id="PS51736"/>
    </source>
</evidence>
<evidence type="ECO:0000256" key="1">
    <source>
        <dbReference type="SAM" id="MobiDB-lite"/>
    </source>
</evidence>
<dbReference type="Proteomes" id="UP000198672">
    <property type="component" value="Unassembled WGS sequence"/>
</dbReference>
<dbReference type="SMART" id="SM00857">
    <property type="entry name" value="Resolvase"/>
    <property type="match status" value="1"/>
</dbReference>
<dbReference type="CDD" id="cd03769">
    <property type="entry name" value="SR_IS607_transposase_like"/>
    <property type="match status" value="1"/>
</dbReference>
<evidence type="ECO:0000313" key="4">
    <source>
        <dbReference type="Proteomes" id="UP000198672"/>
    </source>
</evidence>
<dbReference type="AlphaFoldDB" id="A0A1H3G1R8"/>
<feature type="region of interest" description="Disordered" evidence="1">
    <location>
        <begin position="207"/>
        <end position="252"/>
    </location>
</feature>
<dbReference type="InterPro" id="IPR048046">
    <property type="entry name" value="Transpos_IS607"/>
</dbReference>
<dbReference type="STRING" id="61595.SAMN05421644_1229"/>
<feature type="domain" description="Resolvase/invertase-type recombinase catalytic" evidence="2">
    <location>
        <begin position="54"/>
        <end position="192"/>
    </location>
</feature>
<dbReference type="InterPro" id="IPR006119">
    <property type="entry name" value="Resolv_N"/>
</dbReference>
<dbReference type="GO" id="GO:0000150">
    <property type="term" value="F:DNA strand exchange activity"/>
    <property type="evidence" value="ECO:0007669"/>
    <property type="project" value="InterPro"/>
</dbReference>
<dbReference type="NCBIfam" id="NF033518">
    <property type="entry name" value="transpos_IS607"/>
    <property type="match status" value="1"/>
</dbReference>
<dbReference type="InterPro" id="IPR036162">
    <property type="entry name" value="Resolvase-like_N_sf"/>
</dbReference>
<dbReference type="InterPro" id="IPR041718">
    <property type="entry name" value="IS607_transposase-like"/>
</dbReference>
<dbReference type="EMBL" id="FNOW01000022">
    <property type="protein sequence ID" value="SDX96957.1"/>
    <property type="molecule type" value="Genomic_DNA"/>
</dbReference>
<dbReference type="SUPFAM" id="SSF46955">
    <property type="entry name" value="Putative DNA-binding domain"/>
    <property type="match status" value="1"/>
</dbReference>
<dbReference type="Gene3D" id="1.10.1660.10">
    <property type="match status" value="1"/>
</dbReference>
<dbReference type="GO" id="GO:0003677">
    <property type="term" value="F:DNA binding"/>
    <property type="evidence" value="ECO:0007669"/>
    <property type="project" value="InterPro"/>
</dbReference>
<dbReference type="Pfam" id="PF00376">
    <property type="entry name" value="MerR"/>
    <property type="match status" value="1"/>
</dbReference>
<accession>A0A1H3G1R8</accession>
<dbReference type="PANTHER" id="PTHR36172">
    <property type="match status" value="1"/>
</dbReference>
<reference evidence="4" key="1">
    <citation type="submission" date="2016-10" db="EMBL/GenBank/DDBJ databases">
        <authorList>
            <person name="Varghese N."/>
            <person name="Submissions S."/>
        </authorList>
    </citation>
    <scope>NUCLEOTIDE SEQUENCE [LARGE SCALE GENOMIC DNA]</scope>
    <source>
        <strain evidence="4">DSM 173</strain>
    </source>
</reference>
<dbReference type="SUPFAM" id="SSF53041">
    <property type="entry name" value="Resolvase-like"/>
    <property type="match status" value="1"/>
</dbReference>
<dbReference type="Pfam" id="PF00239">
    <property type="entry name" value="Resolvase"/>
    <property type="match status" value="1"/>
</dbReference>
<organism evidence="3 4">
    <name type="scientific">Allochromatium warmingii</name>
    <name type="common">Chromatium warmingii</name>
    <dbReference type="NCBI Taxonomy" id="61595"/>
    <lineage>
        <taxon>Bacteria</taxon>
        <taxon>Pseudomonadati</taxon>
        <taxon>Pseudomonadota</taxon>
        <taxon>Gammaproteobacteria</taxon>
        <taxon>Chromatiales</taxon>
        <taxon>Chromatiaceae</taxon>
        <taxon>Allochromatium</taxon>
    </lineage>
</organism>
<gene>
    <name evidence="3" type="ORF">SAMN05421644_1229</name>
</gene>
<dbReference type="GO" id="GO:0006355">
    <property type="term" value="P:regulation of DNA-templated transcription"/>
    <property type="evidence" value="ECO:0007669"/>
    <property type="project" value="InterPro"/>
</dbReference>
<dbReference type="Gene3D" id="3.40.50.1390">
    <property type="entry name" value="Resolvase, N-terminal catalytic domain"/>
    <property type="match status" value="1"/>
</dbReference>
<protein>
    <submittedName>
        <fullName evidence="3">Predicted site-specific integrase-resolvase</fullName>
    </submittedName>
</protein>
<keyword evidence="4" id="KW-1185">Reference proteome</keyword>
<name>A0A1H3G1R8_ALLWA</name>
<dbReference type="InterPro" id="IPR051491">
    <property type="entry name" value="Recombinase/Transposase-rel"/>
</dbReference>
<sequence>MAYVPLRKAVAELGLHPNTLRRYADQGRIPTIRNPAGQRLFDVDAYLRRAVEASVVVYARVSSAKHRDDLARQVERLRRVYPDAEVIQDIGSGLNFKRKGLRTLLERLLHGDKLRVVVAHRDRLARFGFDLIAFLVEYNGGEIVVLDQPVDQSREAERTADLLAILHHFACRMHGRRSHQSEADSALSDIEAEEPVSAVARNLKIRLQRDRQASQSTKGTTGIALDGRGEDHPAEPAGLGRSDPVSGQEDRR</sequence>
<dbReference type="Gene3D" id="1.10.287.2170">
    <property type="match status" value="1"/>
</dbReference>
<proteinExistence type="predicted"/>
<dbReference type="PROSITE" id="PS51736">
    <property type="entry name" value="RECOMBINASES_3"/>
    <property type="match status" value="1"/>
</dbReference>
<evidence type="ECO:0000313" key="3">
    <source>
        <dbReference type="EMBL" id="SDX96957.1"/>
    </source>
</evidence>
<dbReference type="PANTHER" id="PTHR36172:SF1">
    <property type="entry name" value="RESOLVASE-RELATED"/>
    <property type="match status" value="1"/>
</dbReference>
<dbReference type="InterPro" id="IPR009061">
    <property type="entry name" value="DNA-bd_dom_put_sf"/>
</dbReference>
<dbReference type="InterPro" id="IPR000551">
    <property type="entry name" value="MerR-type_HTH_dom"/>
</dbReference>